<dbReference type="NCBIfam" id="TIGR00401">
    <property type="entry name" value="msrA"/>
    <property type="match status" value="1"/>
</dbReference>
<comment type="caution">
    <text evidence="6">The sequence shown here is derived from an EMBL/GenBank/DDBJ whole genome shotgun (WGS) entry which is preliminary data.</text>
</comment>
<gene>
    <name evidence="4 6" type="primary">msrA</name>
    <name evidence="6" type="ORF">QEH52_05745</name>
</gene>
<dbReference type="InterPro" id="IPR002569">
    <property type="entry name" value="Met_Sox_Rdtase_MsrA_dom"/>
</dbReference>
<dbReference type="PANTHER" id="PTHR43774">
    <property type="entry name" value="PEPTIDE METHIONINE SULFOXIDE REDUCTASE"/>
    <property type="match status" value="1"/>
</dbReference>
<dbReference type="SUPFAM" id="SSF55068">
    <property type="entry name" value="Peptide methionine sulfoxide reductase"/>
    <property type="match status" value="1"/>
</dbReference>
<comment type="catalytic activity">
    <reaction evidence="2 4">
        <text>L-methionyl-[protein] + [thioredoxin]-disulfide + H2O = L-methionyl-(S)-S-oxide-[protein] + [thioredoxin]-dithiol</text>
        <dbReference type="Rhea" id="RHEA:14217"/>
        <dbReference type="Rhea" id="RHEA-COMP:10698"/>
        <dbReference type="Rhea" id="RHEA-COMP:10700"/>
        <dbReference type="Rhea" id="RHEA-COMP:12313"/>
        <dbReference type="Rhea" id="RHEA-COMP:12315"/>
        <dbReference type="ChEBI" id="CHEBI:15377"/>
        <dbReference type="ChEBI" id="CHEBI:16044"/>
        <dbReference type="ChEBI" id="CHEBI:29950"/>
        <dbReference type="ChEBI" id="CHEBI:44120"/>
        <dbReference type="ChEBI" id="CHEBI:50058"/>
        <dbReference type="EC" id="1.8.4.11"/>
    </reaction>
</comment>
<keyword evidence="7" id="KW-1185">Reference proteome</keyword>
<comment type="function">
    <text evidence="4">Has an important function as a repair enzyme for proteins that have been inactivated by oxidation. Catalyzes the reversible oxidation-reduction of methionine sulfoxide in proteins to methionine.</text>
</comment>
<sequence>MSTQTTPPLSIASFGAGCFWCVEAVFERLDGVHAVESGYMGGQIGNPTYREVCTGTTGHAEITQIHYDPEVINYETLLDWLWRSHDPTTLNRQGGDCGTQYRSAIFYHNEAQRAAAETSKAAAQAQFDAPIVTEITPVSTFYPAEDYHQDYYRLNTAAPYCQMVIRPKLHKLDLE</sequence>
<evidence type="ECO:0000259" key="5">
    <source>
        <dbReference type="Pfam" id="PF01625"/>
    </source>
</evidence>
<accession>A0ABU1ATQ7</accession>
<dbReference type="EMBL" id="JARXHW010000009">
    <property type="protein sequence ID" value="MDQ8207002.1"/>
    <property type="molecule type" value="Genomic_DNA"/>
</dbReference>
<evidence type="ECO:0000256" key="2">
    <source>
        <dbReference type="ARBA" id="ARBA00047806"/>
    </source>
</evidence>
<name>A0ABU1ATQ7_9BACT</name>
<keyword evidence="1 4" id="KW-0560">Oxidoreductase</keyword>
<feature type="domain" description="Peptide methionine sulphoxide reductase MsrA" evidence="5">
    <location>
        <begin position="12"/>
        <end position="162"/>
    </location>
</feature>
<dbReference type="RefSeq" id="WP_308949140.1">
    <property type="nucleotide sequence ID" value="NZ_JARXHW010000009.1"/>
</dbReference>
<dbReference type="Pfam" id="PF01625">
    <property type="entry name" value="PMSR"/>
    <property type="match status" value="1"/>
</dbReference>
<organism evidence="6 7">
    <name type="scientific">Thalassobacterium maritimum</name>
    <dbReference type="NCBI Taxonomy" id="3041265"/>
    <lineage>
        <taxon>Bacteria</taxon>
        <taxon>Pseudomonadati</taxon>
        <taxon>Verrucomicrobiota</taxon>
        <taxon>Opitutia</taxon>
        <taxon>Puniceicoccales</taxon>
        <taxon>Coraliomargaritaceae</taxon>
        <taxon>Thalassobacterium</taxon>
    </lineage>
</organism>
<proteinExistence type="inferred from homology"/>
<dbReference type="EC" id="1.8.4.11" evidence="4"/>
<evidence type="ECO:0000256" key="4">
    <source>
        <dbReference type="HAMAP-Rule" id="MF_01401"/>
    </source>
</evidence>
<reference evidence="6 7" key="1">
    <citation type="submission" date="2023-04" db="EMBL/GenBank/DDBJ databases">
        <title>A novel bacteria isolated from coastal sediment.</title>
        <authorList>
            <person name="Liu X.-J."/>
            <person name="Du Z.-J."/>
        </authorList>
    </citation>
    <scope>NUCLEOTIDE SEQUENCE [LARGE SCALE GENOMIC DNA]</scope>
    <source>
        <strain evidence="6 7">SDUM461003</strain>
    </source>
</reference>
<protein>
    <recommendedName>
        <fullName evidence="4">Peptide methionine sulfoxide reductase MsrA</fullName>
        <shortName evidence="4">Protein-methionine-S-oxide reductase</shortName>
        <ecNumber evidence="4">1.8.4.11</ecNumber>
    </recommendedName>
    <alternativeName>
        <fullName evidence="4">Peptide-methionine (S)-S-oxide reductase</fullName>
        <shortName evidence="4">Peptide Met(O) reductase</shortName>
    </alternativeName>
</protein>
<comment type="catalytic activity">
    <reaction evidence="3 4">
        <text>[thioredoxin]-disulfide + L-methionine + H2O = L-methionine (S)-S-oxide + [thioredoxin]-dithiol</text>
        <dbReference type="Rhea" id="RHEA:19993"/>
        <dbReference type="Rhea" id="RHEA-COMP:10698"/>
        <dbReference type="Rhea" id="RHEA-COMP:10700"/>
        <dbReference type="ChEBI" id="CHEBI:15377"/>
        <dbReference type="ChEBI" id="CHEBI:29950"/>
        <dbReference type="ChEBI" id="CHEBI:50058"/>
        <dbReference type="ChEBI" id="CHEBI:57844"/>
        <dbReference type="ChEBI" id="CHEBI:58772"/>
        <dbReference type="EC" id="1.8.4.11"/>
    </reaction>
</comment>
<dbReference type="PANTHER" id="PTHR43774:SF1">
    <property type="entry name" value="PEPTIDE METHIONINE SULFOXIDE REDUCTASE MSRA 2"/>
    <property type="match status" value="1"/>
</dbReference>
<dbReference type="Proteomes" id="UP001225316">
    <property type="component" value="Unassembled WGS sequence"/>
</dbReference>
<dbReference type="GO" id="GO:0008113">
    <property type="term" value="F:peptide-methionine (S)-S-oxide reductase activity"/>
    <property type="evidence" value="ECO:0007669"/>
    <property type="project" value="UniProtKB-EC"/>
</dbReference>
<dbReference type="InterPro" id="IPR036509">
    <property type="entry name" value="Met_Sox_Rdtase_MsrA_sf"/>
</dbReference>
<dbReference type="HAMAP" id="MF_01401">
    <property type="entry name" value="MsrA"/>
    <property type="match status" value="1"/>
</dbReference>
<evidence type="ECO:0000256" key="1">
    <source>
        <dbReference type="ARBA" id="ARBA00023002"/>
    </source>
</evidence>
<comment type="similarity">
    <text evidence="4">Belongs to the MsrA Met sulfoxide reductase family.</text>
</comment>
<evidence type="ECO:0000313" key="6">
    <source>
        <dbReference type="EMBL" id="MDQ8207002.1"/>
    </source>
</evidence>
<feature type="active site" evidence="4">
    <location>
        <position position="18"/>
    </location>
</feature>
<dbReference type="Gene3D" id="3.30.1060.10">
    <property type="entry name" value="Peptide methionine sulphoxide reductase MsrA"/>
    <property type="match status" value="1"/>
</dbReference>
<evidence type="ECO:0000313" key="7">
    <source>
        <dbReference type="Proteomes" id="UP001225316"/>
    </source>
</evidence>
<evidence type="ECO:0000256" key="3">
    <source>
        <dbReference type="ARBA" id="ARBA00048782"/>
    </source>
</evidence>